<evidence type="ECO:0000256" key="2">
    <source>
        <dbReference type="ARBA" id="ARBA00007613"/>
    </source>
</evidence>
<keyword evidence="8" id="KW-0732">Signal</keyword>
<dbReference type="GO" id="GO:0009279">
    <property type="term" value="C:cell outer membrane"/>
    <property type="evidence" value="ECO:0007669"/>
    <property type="project" value="UniProtKB-SubCell"/>
</dbReference>
<keyword evidence="7" id="KW-0998">Cell outer membrane</keyword>
<dbReference type="GO" id="GO:1990281">
    <property type="term" value="C:efflux pump complex"/>
    <property type="evidence" value="ECO:0007669"/>
    <property type="project" value="TreeGrafter"/>
</dbReference>
<keyword evidence="5" id="KW-0812">Transmembrane</keyword>
<keyword evidence="4" id="KW-1134">Transmembrane beta strand</keyword>
<evidence type="ECO:0000256" key="8">
    <source>
        <dbReference type="SAM" id="SignalP"/>
    </source>
</evidence>
<feature type="signal peptide" evidence="8">
    <location>
        <begin position="1"/>
        <end position="20"/>
    </location>
</feature>
<evidence type="ECO:0000313" key="9">
    <source>
        <dbReference type="EMBL" id="KAA9039614.1"/>
    </source>
</evidence>
<proteinExistence type="inferred from homology"/>
<feature type="chain" id="PRO_5023817306" evidence="8">
    <location>
        <begin position="21"/>
        <end position="444"/>
    </location>
</feature>
<name>A0A5J5IHL9_9BACT</name>
<dbReference type="GO" id="GO:0015288">
    <property type="term" value="F:porin activity"/>
    <property type="evidence" value="ECO:0007669"/>
    <property type="project" value="TreeGrafter"/>
</dbReference>
<dbReference type="PANTHER" id="PTHR30026:SF20">
    <property type="entry name" value="OUTER MEMBRANE PROTEIN TOLC"/>
    <property type="match status" value="1"/>
</dbReference>
<sequence length="444" mass="48329">MFLTGSIFLLAFLIPVLSHAQDTTNAKYLSLQEAIDLSIKNSKQLKSSEARIEEATGAVREAEDNKLPSASVSGSYLRLTTPTVSLKTKAFGGGSDSTGGGSSSKISQAMYGMFNVSLPIYAGGRIRYGIESAKYLQEAVTLDGEGNKEAVILNTINAYTNLYKASVTVNVVKQNLLQSLHRDSVLSRLEQNGLLARNDLLKAQLQSSNIELSVLDAENNQKIANVNMNLMLGLPEQTQIVIDSSSFEKPVSLKNLEEYEQLALQNRKDILALSFREKAASTGIAAAKAEMYPSIALTGGYVAADIPHFITITNAITFGVGVKYDLGSLWKTKAKIVQAQAREKEISAGQAQLDDDVRLQVNKDYENILLSQKKTEVYQKAVAQATENYRITKNKYDNNLVNTSDLLDANVSLLQSEISLAVAKADVLLAYDKLLETSGLINNK</sequence>
<comment type="subcellular location">
    <subcellularLocation>
        <location evidence="1">Cell outer membrane</location>
    </subcellularLocation>
</comment>
<dbReference type="GO" id="GO:0015562">
    <property type="term" value="F:efflux transmembrane transporter activity"/>
    <property type="evidence" value="ECO:0007669"/>
    <property type="project" value="InterPro"/>
</dbReference>
<keyword evidence="3" id="KW-0813">Transport</keyword>
<comment type="caution">
    <text evidence="9">The sequence shown here is derived from an EMBL/GenBank/DDBJ whole genome shotgun (WGS) entry which is preliminary data.</text>
</comment>
<dbReference type="InterPro" id="IPR003423">
    <property type="entry name" value="OMP_efflux"/>
</dbReference>
<dbReference type="PANTHER" id="PTHR30026">
    <property type="entry name" value="OUTER MEMBRANE PROTEIN TOLC"/>
    <property type="match status" value="1"/>
</dbReference>
<dbReference type="Pfam" id="PF02321">
    <property type="entry name" value="OEP"/>
    <property type="match status" value="2"/>
</dbReference>
<dbReference type="Gene3D" id="1.20.1600.10">
    <property type="entry name" value="Outer membrane efflux proteins (OEP)"/>
    <property type="match status" value="1"/>
</dbReference>
<accession>A0A5J5IHL9</accession>
<evidence type="ECO:0000256" key="7">
    <source>
        <dbReference type="ARBA" id="ARBA00023237"/>
    </source>
</evidence>
<evidence type="ECO:0000256" key="4">
    <source>
        <dbReference type="ARBA" id="ARBA00022452"/>
    </source>
</evidence>
<comment type="similarity">
    <text evidence="2">Belongs to the outer membrane factor (OMF) (TC 1.B.17) family.</text>
</comment>
<dbReference type="EMBL" id="VYQF01000002">
    <property type="protein sequence ID" value="KAA9039614.1"/>
    <property type="molecule type" value="Genomic_DNA"/>
</dbReference>
<keyword evidence="6" id="KW-0472">Membrane</keyword>
<evidence type="ECO:0000256" key="3">
    <source>
        <dbReference type="ARBA" id="ARBA00022448"/>
    </source>
</evidence>
<dbReference type="Proteomes" id="UP000326903">
    <property type="component" value="Unassembled WGS sequence"/>
</dbReference>
<dbReference type="SUPFAM" id="SSF56954">
    <property type="entry name" value="Outer membrane efflux proteins (OEP)"/>
    <property type="match status" value="1"/>
</dbReference>
<keyword evidence="10" id="KW-1185">Reference proteome</keyword>
<evidence type="ECO:0000256" key="1">
    <source>
        <dbReference type="ARBA" id="ARBA00004442"/>
    </source>
</evidence>
<evidence type="ECO:0000256" key="5">
    <source>
        <dbReference type="ARBA" id="ARBA00022692"/>
    </source>
</evidence>
<protein>
    <submittedName>
        <fullName evidence="9">TolC family protein</fullName>
    </submittedName>
</protein>
<gene>
    <name evidence="9" type="ORF">FW778_11965</name>
</gene>
<dbReference type="InterPro" id="IPR051906">
    <property type="entry name" value="TolC-like"/>
</dbReference>
<organism evidence="9 10">
    <name type="scientific">Ginsengibacter hankyongi</name>
    <dbReference type="NCBI Taxonomy" id="2607284"/>
    <lineage>
        <taxon>Bacteria</taxon>
        <taxon>Pseudomonadati</taxon>
        <taxon>Bacteroidota</taxon>
        <taxon>Chitinophagia</taxon>
        <taxon>Chitinophagales</taxon>
        <taxon>Chitinophagaceae</taxon>
        <taxon>Ginsengibacter</taxon>
    </lineage>
</organism>
<reference evidence="9 10" key="1">
    <citation type="submission" date="2019-09" db="EMBL/GenBank/DDBJ databases">
        <title>Draft genome sequence of Ginsengibacter sp. BR5-29.</title>
        <authorList>
            <person name="Im W.-T."/>
        </authorList>
    </citation>
    <scope>NUCLEOTIDE SEQUENCE [LARGE SCALE GENOMIC DNA]</scope>
    <source>
        <strain evidence="9 10">BR5-29</strain>
    </source>
</reference>
<evidence type="ECO:0000313" key="10">
    <source>
        <dbReference type="Proteomes" id="UP000326903"/>
    </source>
</evidence>
<dbReference type="AlphaFoldDB" id="A0A5J5IHL9"/>
<evidence type="ECO:0000256" key="6">
    <source>
        <dbReference type="ARBA" id="ARBA00023136"/>
    </source>
</evidence>